<dbReference type="Proteomes" id="UP000022910">
    <property type="component" value="Unassembled WGS sequence"/>
</dbReference>
<organism evidence="2 3">
    <name type="scientific">Rhizophagus irregularis (strain DAOM 197198w)</name>
    <name type="common">Glomus intraradices</name>
    <dbReference type="NCBI Taxonomy" id="1432141"/>
    <lineage>
        <taxon>Eukaryota</taxon>
        <taxon>Fungi</taxon>
        <taxon>Fungi incertae sedis</taxon>
        <taxon>Mucoromycota</taxon>
        <taxon>Glomeromycotina</taxon>
        <taxon>Glomeromycetes</taxon>
        <taxon>Glomerales</taxon>
        <taxon>Glomeraceae</taxon>
        <taxon>Rhizophagus</taxon>
    </lineage>
</organism>
<dbReference type="OrthoDB" id="2389889at2759"/>
<accession>A0A015L3P0</accession>
<name>A0A015L3P0_RHIIW</name>
<protein>
    <submittedName>
        <fullName evidence="2">Uncharacterized protein</fullName>
    </submittedName>
</protein>
<gene>
    <name evidence="2" type="ORF">RirG_052370</name>
</gene>
<feature type="compositionally biased region" description="Polar residues" evidence="1">
    <location>
        <begin position="91"/>
        <end position="100"/>
    </location>
</feature>
<evidence type="ECO:0000256" key="1">
    <source>
        <dbReference type="SAM" id="MobiDB-lite"/>
    </source>
</evidence>
<dbReference type="EMBL" id="JEMT01013024">
    <property type="protein sequence ID" value="EXX74309.1"/>
    <property type="molecule type" value="Genomic_DNA"/>
</dbReference>
<keyword evidence="3" id="KW-1185">Reference proteome</keyword>
<dbReference type="AlphaFoldDB" id="A0A015L3P0"/>
<feature type="compositionally biased region" description="Basic and acidic residues" evidence="1">
    <location>
        <begin position="101"/>
        <end position="112"/>
    </location>
</feature>
<comment type="caution">
    <text evidence="2">The sequence shown here is derived from an EMBL/GenBank/DDBJ whole genome shotgun (WGS) entry which is preliminary data.</text>
</comment>
<proteinExistence type="predicted"/>
<reference evidence="2 3" key="1">
    <citation type="submission" date="2014-02" db="EMBL/GenBank/DDBJ databases">
        <title>Single nucleus genome sequencing reveals high similarity among nuclei of an endomycorrhizal fungus.</title>
        <authorList>
            <person name="Lin K."/>
            <person name="Geurts R."/>
            <person name="Zhang Z."/>
            <person name="Limpens E."/>
            <person name="Saunders D.G."/>
            <person name="Mu D."/>
            <person name="Pang E."/>
            <person name="Cao H."/>
            <person name="Cha H."/>
            <person name="Lin T."/>
            <person name="Zhou Q."/>
            <person name="Shang Y."/>
            <person name="Li Y."/>
            <person name="Ivanov S."/>
            <person name="Sharma T."/>
            <person name="Velzen R.V."/>
            <person name="Ruijter N.D."/>
            <person name="Aanen D.K."/>
            <person name="Win J."/>
            <person name="Kamoun S."/>
            <person name="Bisseling T."/>
            <person name="Huang S."/>
        </authorList>
    </citation>
    <scope>NUCLEOTIDE SEQUENCE [LARGE SCALE GENOMIC DNA]</scope>
    <source>
        <strain evidence="3">DAOM197198w</strain>
    </source>
</reference>
<dbReference type="HOGENOM" id="CLU_090079_0_0_1"/>
<evidence type="ECO:0000313" key="2">
    <source>
        <dbReference type="EMBL" id="EXX74309.1"/>
    </source>
</evidence>
<evidence type="ECO:0000313" key="3">
    <source>
        <dbReference type="Proteomes" id="UP000022910"/>
    </source>
</evidence>
<sequence length="181" mass="20344">MVPSSLPQIIWEKCDEFVVNFAESNISVLPQKLSHNGEWKESDEELADNNPAFSSEFAKSQNEGTYVTNVIVPAIRATLKGLPLGRSSYVSSAERQSSASADRKGEGRTGRRPDIMFVMKHDGKKYELIYVESSRLSCIPQKEKDDEIKLWRETNDGMYWVHKSSGLDKGEFRIIGIQVAG</sequence>
<feature type="region of interest" description="Disordered" evidence="1">
    <location>
        <begin position="91"/>
        <end position="112"/>
    </location>
</feature>